<feature type="transmembrane region" description="Helical" evidence="5">
    <location>
        <begin position="303"/>
        <end position="326"/>
    </location>
</feature>
<reference evidence="7" key="1">
    <citation type="submission" date="2025-08" db="UniProtKB">
        <authorList>
            <consortium name="RefSeq"/>
        </authorList>
    </citation>
    <scope>IDENTIFICATION</scope>
    <source>
        <tissue evidence="7">Testes</tissue>
    </source>
</reference>
<evidence type="ECO:0000313" key="6">
    <source>
        <dbReference type="Proteomes" id="UP000694865"/>
    </source>
</evidence>
<evidence type="ECO:0000256" key="5">
    <source>
        <dbReference type="SAM" id="Phobius"/>
    </source>
</evidence>
<evidence type="ECO:0000256" key="2">
    <source>
        <dbReference type="ARBA" id="ARBA00022723"/>
    </source>
</evidence>
<proteinExistence type="inferred from homology"/>
<dbReference type="PRINTS" id="PR00463">
    <property type="entry name" value="EP450I"/>
</dbReference>
<keyword evidence="5" id="KW-0812">Transmembrane</keyword>
<organism evidence="6 7">
    <name type="scientific">Saccoglossus kowalevskii</name>
    <name type="common">Acorn worm</name>
    <dbReference type="NCBI Taxonomy" id="10224"/>
    <lineage>
        <taxon>Eukaryota</taxon>
        <taxon>Metazoa</taxon>
        <taxon>Hemichordata</taxon>
        <taxon>Enteropneusta</taxon>
        <taxon>Harrimaniidae</taxon>
        <taxon>Saccoglossus</taxon>
    </lineage>
</organism>
<evidence type="ECO:0000256" key="3">
    <source>
        <dbReference type="ARBA" id="ARBA00023004"/>
    </source>
</evidence>
<accession>A0ABM0GTD7</accession>
<dbReference type="InterPro" id="IPR017972">
    <property type="entry name" value="Cyt_P450_CS"/>
</dbReference>
<evidence type="ECO:0000313" key="7">
    <source>
        <dbReference type="RefSeq" id="XP_002736957.1"/>
    </source>
</evidence>
<protein>
    <submittedName>
        <fullName evidence="7">Cytochrome P450 2D15-like</fullName>
    </submittedName>
</protein>
<dbReference type="InterPro" id="IPR036396">
    <property type="entry name" value="Cyt_P450_sf"/>
</dbReference>
<dbReference type="Proteomes" id="UP000694865">
    <property type="component" value="Unplaced"/>
</dbReference>
<keyword evidence="5" id="KW-1133">Transmembrane helix</keyword>
<keyword evidence="4" id="KW-0349">Heme</keyword>
<evidence type="ECO:0000256" key="1">
    <source>
        <dbReference type="ARBA" id="ARBA00010617"/>
    </source>
</evidence>
<keyword evidence="2 4" id="KW-0479">Metal-binding</keyword>
<keyword evidence="5" id="KW-0472">Membrane</keyword>
<dbReference type="InterPro" id="IPR002401">
    <property type="entry name" value="Cyt_P450_E_grp-I"/>
</dbReference>
<keyword evidence="4" id="KW-0560">Oxidoreductase</keyword>
<feature type="transmembrane region" description="Helical" evidence="5">
    <location>
        <begin position="15"/>
        <end position="33"/>
    </location>
</feature>
<evidence type="ECO:0000256" key="4">
    <source>
        <dbReference type="RuleBase" id="RU000461"/>
    </source>
</evidence>
<dbReference type="PANTHER" id="PTHR24300:SF417">
    <property type="entry name" value="CYTOCHROME P450 508B1-RELATED"/>
    <property type="match status" value="1"/>
</dbReference>
<dbReference type="PRINTS" id="PR00385">
    <property type="entry name" value="P450"/>
</dbReference>
<dbReference type="GeneID" id="100367731"/>
<dbReference type="Gene3D" id="1.10.630.10">
    <property type="entry name" value="Cytochrome P450"/>
    <property type="match status" value="1"/>
</dbReference>
<comment type="similarity">
    <text evidence="1 4">Belongs to the cytochrome P450 family.</text>
</comment>
<gene>
    <name evidence="7" type="primary">LOC100367731</name>
</gene>
<dbReference type="SUPFAM" id="SSF48264">
    <property type="entry name" value="Cytochrome P450"/>
    <property type="match status" value="1"/>
</dbReference>
<dbReference type="PROSITE" id="PS00086">
    <property type="entry name" value="CYTOCHROME_P450"/>
    <property type="match status" value="1"/>
</dbReference>
<dbReference type="Pfam" id="PF00067">
    <property type="entry name" value="p450"/>
    <property type="match status" value="1"/>
</dbReference>
<keyword evidence="3 4" id="KW-0408">Iron</keyword>
<sequence length="504" mass="58099">MYDKDEVQGRLYTEVNTFGIGLVVLFSLIVVILQRNKWTHALTSLPPGPSGYPLIGCLLDVDDKLPMTFMRWAERYGSVFSVRLGVTTVVVLNGYEAHKDALKRVELAGRPTYSLLRMILGDHGIAAQQYNDEWREQRNFVVEAFHRRLGNQLLEDRIQEEANALCNALLDEVGKPISLPRHLQNAVGNVISCLCFGRRFEYSDPVLQNLLQMFDEFSDNVASTSVVDFFPFLRHVATPAYKRIYKPYDAILNYAKKEIQEHKKDFVKETPKDFIDAFLARMEEDIISGTRSSFTHNNLSQGVFELFIGGINTTFFTLTWMFLYMIKYPDIQRRVQSEIDSVLAEDEFPNMRHKDKMPYTDACLKEISRHASVAWMGGPHEAMTDIELNGYVIPKGTTIFMNIWSVHYDKIHWNNPEEFRPDRFLDENGRVKTIEAYIPFSIGRRECMGKQLANMNLFLIFVSLLKKFSFQDVDGDDNLRHVTSGSFGPVHVPPKYRVTLFPRN</sequence>
<dbReference type="RefSeq" id="XP_002736957.1">
    <property type="nucleotide sequence ID" value="XM_002736911.2"/>
</dbReference>
<dbReference type="InterPro" id="IPR001128">
    <property type="entry name" value="Cyt_P450"/>
</dbReference>
<dbReference type="InterPro" id="IPR050182">
    <property type="entry name" value="Cytochrome_P450_fam2"/>
</dbReference>
<dbReference type="PANTHER" id="PTHR24300">
    <property type="entry name" value="CYTOCHROME P450 508A4-RELATED"/>
    <property type="match status" value="1"/>
</dbReference>
<keyword evidence="4" id="KW-0503">Monooxygenase</keyword>
<name>A0ABM0GTD7_SACKO</name>
<keyword evidence="6" id="KW-1185">Reference proteome</keyword>